<keyword evidence="2" id="KW-1185">Reference proteome</keyword>
<dbReference type="AlphaFoldDB" id="A0A9R1UVE5"/>
<organism evidence="1 2">
    <name type="scientific">Lactuca sativa</name>
    <name type="common">Garden lettuce</name>
    <dbReference type="NCBI Taxonomy" id="4236"/>
    <lineage>
        <taxon>Eukaryota</taxon>
        <taxon>Viridiplantae</taxon>
        <taxon>Streptophyta</taxon>
        <taxon>Embryophyta</taxon>
        <taxon>Tracheophyta</taxon>
        <taxon>Spermatophyta</taxon>
        <taxon>Magnoliopsida</taxon>
        <taxon>eudicotyledons</taxon>
        <taxon>Gunneridae</taxon>
        <taxon>Pentapetalae</taxon>
        <taxon>asterids</taxon>
        <taxon>campanulids</taxon>
        <taxon>Asterales</taxon>
        <taxon>Asteraceae</taxon>
        <taxon>Cichorioideae</taxon>
        <taxon>Cichorieae</taxon>
        <taxon>Lactucinae</taxon>
        <taxon>Lactuca</taxon>
    </lineage>
</organism>
<dbReference type="Proteomes" id="UP000235145">
    <property type="component" value="Unassembled WGS sequence"/>
</dbReference>
<accession>A0A9R1UVE5</accession>
<evidence type="ECO:0000313" key="1">
    <source>
        <dbReference type="EMBL" id="KAJ0193575.1"/>
    </source>
</evidence>
<gene>
    <name evidence="1" type="ORF">LSAT_V11C800447830</name>
</gene>
<dbReference type="EMBL" id="NBSK02000008">
    <property type="protein sequence ID" value="KAJ0193575.1"/>
    <property type="molecule type" value="Genomic_DNA"/>
</dbReference>
<reference evidence="1 2" key="1">
    <citation type="journal article" date="2017" name="Nat. Commun.">
        <title>Genome assembly with in vitro proximity ligation data and whole-genome triplication in lettuce.</title>
        <authorList>
            <person name="Reyes-Chin-Wo S."/>
            <person name="Wang Z."/>
            <person name="Yang X."/>
            <person name="Kozik A."/>
            <person name="Arikit S."/>
            <person name="Song C."/>
            <person name="Xia L."/>
            <person name="Froenicke L."/>
            <person name="Lavelle D.O."/>
            <person name="Truco M.J."/>
            <person name="Xia R."/>
            <person name="Zhu S."/>
            <person name="Xu C."/>
            <person name="Xu H."/>
            <person name="Xu X."/>
            <person name="Cox K."/>
            <person name="Korf I."/>
            <person name="Meyers B.C."/>
            <person name="Michelmore R.W."/>
        </authorList>
    </citation>
    <scope>NUCLEOTIDE SEQUENCE [LARGE SCALE GENOMIC DNA]</scope>
    <source>
        <strain evidence="2">cv. Salinas</strain>
        <tissue evidence="1">Seedlings</tissue>
    </source>
</reference>
<protein>
    <submittedName>
        <fullName evidence="1">Uncharacterized protein</fullName>
    </submittedName>
</protein>
<evidence type="ECO:0000313" key="2">
    <source>
        <dbReference type="Proteomes" id="UP000235145"/>
    </source>
</evidence>
<sequence>MDYTEAGLLHVGVGHLLEADSRSPLQRSDSNGLPGPMGLMSTSHLEQEAAVLALSTLMTIAPAQVYAEFEKVIFFIYELSKQLLLFYIT</sequence>
<comment type="caution">
    <text evidence="1">The sequence shown here is derived from an EMBL/GenBank/DDBJ whole genome shotgun (WGS) entry which is preliminary data.</text>
</comment>
<name>A0A9R1UVE5_LACSA</name>
<proteinExistence type="predicted"/>